<gene>
    <name evidence="2" type="ORF">UTRI_03449_B</name>
</gene>
<dbReference type="EMBL" id="OOIN01000006">
    <property type="protein sequence ID" value="SPO24010.1"/>
    <property type="molecule type" value="Genomic_DNA"/>
</dbReference>
<dbReference type="Proteomes" id="UP000324022">
    <property type="component" value="Unassembled WGS sequence"/>
</dbReference>
<dbReference type="OrthoDB" id="2544685at2759"/>
<name>A0A5C3E1U7_9BASI</name>
<feature type="region of interest" description="Disordered" evidence="1">
    <location>
        <begin position="26"/>
        <end position="50"/>
    </location>
</feature>
<proteinExistence type="predicted"/>
<organism evidence="2 3">
    <name type="scientific">Ustilago trichophora</name>
    <dbReference type="NCBI Taxonomy" id="86804"/>
    <lineage>
        <taxon>Eukaryota</taxon>
        <taxon>Fungi</taxon>
        <taxon>Dikarya</taxon>
        <taxon>Basidiomycota</taxon>
        <taxon>Ustilaginomycotina</taxon>
        <taxon>Ustilaginomycetes</taxon>
        <taxon>Ustilaginales</taxon>
        <taxon>Ustilaginaceae</taxon>
        <taxon>Ustilago</taxon>
    </lineage>
</organism>
<feature type="compositionally biased region" description="Polar residues" evidence="1">
    <location>
        <begin position="38"/>
        <end position="50"/>
    </location>
</feature>
<evidence type="ECO:0000256" key="1">
    <source>
        <dbReference type="SAM" id="MobiDB-lite"/>
    </source>
</evidence>
<dbReference type="AlphaFoldDB" id="A0A5C3E1U7"/>
<accession>A0A5C3E1U7</accession>
<reference evidence="2 3" key="1">
    <citation type="submission" date="2018-03" db="EMBL/GenBank/DDBJ databases">
        <authorList>
            <person name="Guldener U."/>
        </authorList>
    </citation>
    <scope>NUCLEOTIDE SEQUENCE [LARGE SCALE GENOMIC DNA]</scope>
    <source>
        <strain evidence="2 3">NBRC100155</strain>
    </source>
</reference>
<sequence>MKLKRKRKASSSLDQPANLLEAQGLRQQQQPPGFVQAEPSSHIHQNPRVTLTGPTSIRISLAAVSDHAKPLTYARRRTSIAPSPRYQPFLDVVTRRASKQAASLIDSRISREAIFHHPTRPDILLGKYIPWNKISSLQIINKQTAPTEITPKLIDARAIAPRQVGTRNVVHKIVVHKNIALKDIAPKHIAPRKTVVMDANPGQISPAGVSSTKAIIKQSTPNDFIPKKAVQNRKRVSDEIAPDKVKSIKAGPKGLPEVSDEHRIPQRQCLFWASSINDMRQCDPYFPPKGASINISRSGTITALLLERRHVGKFPQQSCLVANLIDLCLLSSIDSATFESLQMACIAGIRLRVYYYFDDPGKPYRVVNNSVVTLKVMFWRMCSISSVENQFTANEREVSTHTTSDISDLLPRDLSDQTLLGFRCSAKENSLSRQRKMELSFTGSRSDLGKANMVLTDDDLTKRSLSTFTDGTRICTYYIAASSTKFRSDANVPVLPAKYALHHVLKPGSFERLSPTVEAELRVQGYALGFETQNRGICTSIAAQPHPFSAASREVVVHIARLRQSLELANTASHEIDRQGKPMGCLILLLQNSRLRIDSSFFPATSAHFGILCLSRWTNVSIRRKRSADIASFAADWTKKDVSLGTFVMQSQDAVVGRTELLGAVELELTSKGVSLWAIVHFSAANSTLIKDLPSSHGLHKEQPLAVQDHRRPWSL</sequence>
<evidence type="ECO:0000313" key="3">
    <source>
        <dbReference type="Proteomes" id="UP000324022"/>
    </source>
</evidence>
<keyword evidence="3" id="KW-1185">Reference proteome</keyword>
<evidence type="ECO:0000313" key="2">
    <source>
        <dbReference type="EMBL" id="SPO24010.1"/>
    </source>
</evidence>
<protein>
    <submittedName>
        <fullName evidence="2">Uncharacterized protein</fullName>
    </submittedName>
</protein>